<evidence type="ECO:0000256" key="5">
    <source>
        <dbReference type="ARBA" id="ARBA00022840"/>
    </source>
</evidence>
<dbReference type="EMBL" id="CAJJDP010000019">
    <property type="protein sequence ID" value="CAD8146875.1"/>
    <property type="molecule type" value="Genomic_DNA"/>
</dbReference>
<evidence type="ECO:0000256" key="3">
    <source>
        <dbReference type="ARBA" id="ARBA00022741"/>
    </source>
</evidence>
<organism evidence="8 9">
    <name type="scientific">Paramecium octaurelia</name>
    <dbReference type="NCBI Taxonomy" id="43137"/>
    <lineage>
        <taxon>Eukaryota</taxon>
        <taxon>Sar</taxon>
        <taxon>Alveolata</taxon>
        <taxon>Ciliophora</taxon>
        <taxon>Intramacronucleata</taxon>
        <taxon>Oligohymenophorea</taxon>
        <taxon>Peniculida</taxon>
        <taxon>Parameciidae</taxon>
        <taxon>Paramecium</taxon>
    </lineage>
</organism>
<dbReference type="Proteomes" id="UP000683925">
    <property type="component" value="Unassembled WGS sequence"/>
</dbReference>
<gene>
    <name evidence="8" type="ORF">POCTA_138.1.T0190150</name>
</gene>
<dbReference type="PROSITE" id="PS00108">
    <property type="entry name" value="PROTEIN_KINASE_ST"/>
    <property type="match status" value="1"/>
</dbReference>
<dbReference type="OrthoDB" id="283111at2759"/>
<dbReference type="InterPro" id="IPR000719">
    <property type="entry name" value="Prot_kinase_dom"/>
</dbReference>
<protein>
    <recommendedName>
        <fullName evidence="7">Protein kinase domain-containing protein</fullName>
    </recommendedName>
</protein>
<feature type="region of interest" description="Disordered" evidence="6">
    <location>
        <begin position="1"/>
        <end position="47"/>
    </location>
</feature>
<proteinExistence type="predicted"/>
<keyword evidence="3" id="KW-0547">Nucleotide-binding</keyword>
<feature type="compositionally biased region" description="Low complexity" evidence="6">
    <location>
        <begin position="28"/>
        <end position="46"/>
    </location>
</feature>
<keyword evidence="9" id="KW-1185">Reference proteome</keyword>
<dbReference type="InterPro" id="IPR051175">
    <property type="entry name" value="CLK_kinases"/>
</dbReference>
<dbReference type="GO" id="GO:0005634">
    <property type="term" value="C:nucleus"/>
    <property type="evidence" value="ECO:0007669"/>
    <property type="project" value="TreeGrafter"/>
</dbReference>
<dbReference type="InterPro" id="IPR008271">
    <property type="entry name" value="Ser/Thr_kinase_AS"/>
</dbReference>
<dbReference type="GO" id="GO:0004674">
    <property type="term" value="F:protein serine/threonine kinase activity"/>
    <property type="evidence" value="ECO:0007669"/>
    <property type="project" value="UniProtKB-KW"/>
</dbReference>
<dbReference type="PANTHER" id="PTHR45646">
    <property type="entry name" value="SERINE/THREONINE-PROTEIN KINASE DOA-RELATED"/>
    <property type="match status" value="1"/>
</dbReference>
<evidence type="ECO:0000256" key="4">
    <source>
        <dbReference type="ARBA" id="ARBA00022777"/>
    </source>
</evidence>
<feature type="domain" description="Protein kinase" evidence="7">
    <location>
        <begin position="63"/>
        <end position="375"/>
    </location>
</feature>
<keyword evidence="2" id="KW-0808">Transferase</keyword>
<evidence type="ECO:0000259" key="7">
    <source>
        <dbReference type="PROSITE" id="PS50011"/>
    </source>
</evidence>
<evidence type="ECO:0000256" key="1">
    <source>
        <dbReference type="ARBA" id="ARBA00022527"/>
    </source>
</evidence>
<accession>A0A8S1T0Q8</accession>
<keyword evidence="5" id="KW-0067">ATP-binding</keyword>
<keyword evidence="4" id="KW-0418">Kinase</keyword>
<dbReference type="GO" id="GO:0005524">
    <property type="term" value="F:ATP binding"/>
    <property type="evidence" value="ECO:0007669"/>
    <property type="project" value="UniProtKB-KW"/>
</dbReference>
<comment type="caution">
    <text evidence="8">The sequence shown here is derived from an EMBL/GenBank/DDBJ whole genome shotgun (WGS) entry which is preliminary data.</text>
</comment>
<sequence>MFSKESHRRSNRRSYRKAKQYKYISNGSSTSTSSATDEGSNGSSSSDDYKHYGFRKGEYIKDYKIRRHISDGTFGRVLKVRRNWKSYAMKIVRRNHAESAQQEADILFYLKKKDLNRYFVEIIESFYHRGYYCMVFERLGPSLSDMLRLNQNRGIPMNLIRNISKQLIKSIGLLHDTKLTHTDLKPENILFSRIRQLQKQNDLYLPADNRLKIIDLGGAEFNDEDHNCIINTRQYRAPEVQLQCCRWDQKSDVWGIACIIFEMYTGHLLFQTRKNEFEHMALVEKITEQSFPHWMASNVKGTLKHCFNVKNATNGKYYIWPQGTTTKESILKVKNQQTLREMILDPLLRDLLVKMLEIDPHKRISCSQALDHKFFIN</sequence>
<feature type="compositionally biased region" description="Basic residues" evidence="6">
    <location>
        <begin position="1"/>
        <end position="20"/>
    </location>
</feature>
<reference evidence="8" key="1">
    <citation type="submission" date="2021-01" db="EMBL/GenBank/DDBJ databases">
        <authorList>
            <consortium name="Genoscope - CEA"/>
            <person name="William W."/>
        </authorList>
    </citation>
    <scope>NUCLEOTIDE SEQUENCE</scope>
</reference>
<evidence type="ECO:0000256" key="6">
    <source>
        <dbReference type="SAM" id="MobiDB-lite"/>
    </source>
</evidence>
<dbReference type="PANTHER" id="PTHR45646:SF11">
    <property type="entry name" value="SERINE_THREONINE-PROTEIN KINASE DOA"/>
    <property type="match status" value="1"/>
</dbReference>
<name>A0A8S1T0Q8_PAROT</name>
<evidence type="ECO:0000313" key="9">
    <source>
        <dbReference type="Proteomes" id="UP000683925"/>
    </source>
</evidence>
<dbReference type="Pfam" id="PF00069">
    <property type="entry name" value="Pkinase"/>
    <property type="match status" value="1"/>
</dbReference>
<evidence type="ECO:0000313" key="8">
    <source>
        <dbReference type="EMBL" id="CAD8146875.1"/>
    </source>
</evidence>
<dbReference type="AlphaFoldDB" id="A0A8S1T0Q8"/>
<dbReference type="SMART" id="SM00220">
    <property type="entry name" value="S_TKc"/>
    <property type="match status" value="1"/>
</dbReference>
<dbReference type="OMA" id="PQWRDDD"/>
<keyword evidence="1" id="KW-0723">Serine/threonine-protein kinase</keyword>
<dbReference type="PROSITE" id="PS50011">
    <property type="entry name" value="PROTEIN_KINASE_DOM"/>
    <property type="match status" value="1"/>
</dbReference>
<evidence type="ECO:0000256" key="2">
    <source>
        <dbReference type="ARBA" id="ARBA00022679"/>
    </source>
</evidence>